<dbReference type="EMBL" id="CAMKVN010002484">
    <property type="protein sequence ID" value="CAI2181309.1"/>
    <property type="molecule type" value="Genomic_DNA"/>
</dbReference>
<proteinExistence type="predicted"/>
<evidence type="ECO:0000313" key="1">
    <source>
        <dbReference type="EMBL" id="CAI2181309.1"/>
    </source>
</evidence>
<keyword evidence="2" id="KW-1185">Reference proteome</keyword>
<evidence type="ECO:0000313" key="2">
    <source>
        <dbReference type="Proteomes" id="UP001153678"/>
    </source>
</evidence>
<name>A0A9W4SU07_9GLOM</name>
<protein>
    <submittedName>
        <fullName evidence="1">10624_t:CDS:1</fullName>
    </submittedName>
</protein>
<dbReference type="Proteomes" id="UP001153678">
    <property type="component" value="Unassembled WGS sequence"/>
</dbReference>
<reference evidence="1" key="1">
    <citation type="submission" date="2022-08" db="EMBL/GenBank/DDBJ databases">
        <authorList>
            <person name="Kallberg Y."/>
            <person name="Tangrot J."/>
            <person name="Rosling A."/>
        </authorList>
    </citation>
    <scope>NUCLEOTIDE SEQUENCE</scope>
    <source>
        <strain evidence="1">Wild A</strain>
    </source>
</reference>
<sequence>MEWKWCYFLGYVYIDYGSDTDLVKKLAHVTDQVADTFGANGVPRILRVIEILEIKPARKFFAYYMVMFGVIVEKTKSPMLGSGIAITYTMFLLRNTQGCYVIRCSGPNKRIS</sequence>
<dbReference type="OrthoDB" id="823504at2759"/>
<dbReference type="AlphaFoldDB" id="A0A9W4SU07"/>
<accession>A0A9W4SU07</accession>
<organism evidence="1 2">
    <name type="scientific">Funneliformis geosporum</name>
    <dbReference type="NCBI Taxonomy" id="1117311"/>
    <lineage>
        <taxon>Eukaryota</taxon>
        <taxon>Fungi</taxon>
        <taxon>Fungi incertae sedis</taxon>
        <taxon>Mucoromycota</taxon>
        <taxon>Glomeromycotina</taxon>
        <taxon>Glomeromycetes</taxon>
        <taxon>Glomerales</taxon>
        <taxon>Glomeraceae</taxon>
        <taxon>Funneliformis</taxon>
    </lineage>
</organism>
<gene>
    <name evidence="1" type="ORF">FWILDA_LOCUS10021</name>
</gene>
<comment type="caution">
    <text evidence="1">The sequence shown here is derived from an EMBL/GenBank/DDBJ whole genome shotgun (WGS) entry which is preliminary data.</text>
</comment>